<evidence type="ECO:0000313" key="7">
    <source>
        <dbReference type="Proteomes" id="UP000010552"/>
    </source>
</evidence>
<dbReference type="PANTHER" id="PTHR46359:SF1">
    <property type="entry name" value="RING FINGER PROTEIN 11"/>
    <property type="match status" value="1"/>
</dbReference>
<dbReference type="Gene3D" id="3.30.40.10">
    <property type="entry name" value="Zinc/RING finger domain, C3HC4 (zinc finger)"/>
    <property type="match status" value="1"/>
</dbReference>
<proteinExistence type="predicted"/>
<keyword evidence="2" id="KW-0863">Zinc-finger</keyword>
<feature type="compositionally biased region" description="Polar residues" evidence="4">
    <location>
        <begin position="1"/>
        <end position="10"/>
    </location>
</feature>
<dbReference type="GO" id="GO:0000151">
    <property type="term" value="C:ubiquitin ligase complex"/>
    <property type="evidence" value="ECO:0007669"/>
    <property type="project" value="TreeGrafter"/>
</dbReference>
<dbReference type="Proteomes" id="UP000010552">
    <property type="component" value="Unassembled WGS sequence"/>
</dbReference>
<keyword evidence="7" id="KW-1185">Reference proteome</keyword>
<evidence type="ECO:0000256" key="4">
    <source>
        <dbReference type="SAM" id="MobiDB-lite"/>
    </source>
</evidence>
<dbReference type="AlphaFoldDB" id="L5KEG7"/>
<evidence type="ECO:0000259" key="5">
    <source>
        <dbReference type="Pfam" id="PF13639"/>
    </source>
</evidence>
<reference evidence="7" key="1">
    <citation type="journal article" date="2013" name="Science">
        <title>Comparative analysis of bat genomes provides insight into the evolution of flight and immunity.</title>
        <authorList>
            <person name="Zhang G."/>
            <person name="Cowled C."/>
            <person name="Shi Z."/>
            <person name="Huang Z."/>
            <person name="Bishop-Lilly K.A."/>
            <person name="Fang X."/>
            <person name="Wynne J.W."/>
            <person name="Xiong Z."/>
            <person name="Baker M.L."/>
            <person name="Zhao W."/>
            <person name="Tachedjian M."/>
            <person name="Zhu Y."/>
            <person name="Zhou P."/>
            <person name="Jiang X."/>
            <person name="Ng J."/>
            <person name="Yang L."/>
            <person name="Wu L."/>
            <person name="Xiao J."/>
            <person name="Feng Y."/>
            <person name="Chen Y."/>
            <person name="Sun X."/>
            <person name="Zhang Y."/>
            <person name="Marsh G.A."/>
            <person name="Crameri G."/>
            <person name="Broder C.C."/>
            <person name="Frey K.G."/>
            <person name="Wang L.F."/>
            <person name="Wang J."/>
        </authorList>
    </citation>
    <scope>NUCLEOTIDE SEQUENCE [LARGE SCALE GENOMIC DNA]</scope>
</reference>
<dbReference type="InterPro" id="IPR001841">
    <property type="entry name" value="Znf_RING"/>
</dbReference>
<dbReference type="PANTHER" id="PTHR46359">
    <property type="entry name" value="GEO07743P1"/>
    <property type="match status" value="1"/>
</dbReference>
<dbReference type="STRING" id="9402.L5KEG7"/>
<protein>
    <submittedName>
        <fullName evidence="6">RING finger protein 11</fullName>
    </submittedName>
</protein>
<dbReference type="InterPro" id="IPR052804">
    <property type="entry name" value="UEC_component"/>
</dbReference>
<dbReference type="EMBL" id="KB030771">
    <property type="protein sequence ID" value="ELK10074.1"/>
    <property type="molecule type" value="Genomic_DNA"/>
</dbReference>
<dbReference type="GO" id="GO:0008270">
    <property type="term" value="F:zinc ion binding"/>
    <property type="evidence" value="ECO:0007669"/>
    <property type="project" value="UniProtKB-KW"/>
</dbReference>
<dbReference type="GO" id="GO:0006511">
    <property type="term" value="P:ubiquitin-dependent protein catabolic process"/>
    <property type="evidence" value="ECO:0007669"/>
    <property type="project" value="TreeGrafter"/>
</dbReference>
<sequence length="136" mass="15096">MGNCLKSPSSDDILAPEPQSPHWHHGRARSGERTGPSLPRQERGPLVQLPEEEQIRIAQRISHTQHLPKGLYDCGRDGEGKVQEGAVCLVGFVNGDATCPLPCLHFYHLDDIDEWLRQSVMCPCCRKPVHVAQPSS</sequence>
<organism evidence="6 7">
    <name type="scientific">Pteropus alecto</name>
    <name type="common">Black flying fox</name>
    <dbReference type="NCBI Taxonomy" id="9402"/>
    <lineage>
        <taxon>Eukaryota</taxon>
        <taxon>Metazoa</taxon>
        <taxon>Chordata</taxon>
        <taxon>Craniata</taxon>
        <taxon>Vertebrata</taxon>
        <taxon>Euteleostomi</taxon>
        <taxon>Mammalia</taxon>
        <taxon>Eutheria</taxon>
        <taxon>Laurasiatheria</taxon>
        <taxon>Chiroptera</taxon>
        <taxon>Yinpterochiroptera</taxon>
        <taxon>Pteropodoidea</taxon>
        <taxon>Pteropodidae</taxon>
        <taxon>Pteropodinae</taxon>
        <taxon>Pteropus</taxon>
    </lineage>
</organism>
<evidence type="ECO:0000256" key="3">
    <source>
        <dbReference type="ARBA" id="ARBA00022833"/>
    </source>
</evidence>
<feature type="region of interest" description="Disordered" evidence="4">
    <location>
        <begin position="1"/>
        <end position="48"/>
    </location>
</feature>
<evidence type="ECO:0000256" key="2">
    <source>
        <dbReference type="ARBA" id="ARBA00022771"/>
    </source>
</evidence>
<dbReference type="Pfam" id="PF13639">
    <property type="entry name" value="zf-RING_2"/>
    <property type="match status" value="1"/>
</dbReference>
<dbReference type="InParanoid" id="L5KEG7"/>
<dbReference type="InterPro" id="IPR013083">
    <property type="entry name" value="Znf_RING/FYVE/PHD"/>
</dbReference>
<feature type="domain" description="RING-type" evidence="5">
    <location>
        <begin position="86"/>
        <end position="126"/>
    </location>
</feature>
<dbReference type="GO" id="GO:0061630">
    <property type="term" value="F:ubiquitin protein ligase activity"/>
    <property type="evidence" value="ECO:0007669"/>
    <property type="project" value="TreeGrafter"/>
</dbReference>
<gene>
    <name evidence="6" type="ORF">PAL_GLEAN10015389</name>
</gene>
<accession>L5KEG7</accession>
<name>L5KEG7_PTEAL</name>
<keyword evidence="1" id="KW-0479">Metal-binding</keyword>
<evidence type="ECO:0000256" key="1">
    <source>
        <dbReference type="ARBA" id="ARBA00022723"/>
    </source>
</evidence>
<keyword evidence="3" id="KW-0862">Zinc</keyword>
<evidence type="ECO:0000313" key="6">
    <source>
        <dbReference type="EMBL" id="ELK10074.1"/>
    </source>
</evidence>
<dbReference type="SUPFAM" id="SSF57850">
    <property type="entry name" value="RING/U-box"/>
    <property type="match status" value="1"/>
</dbReference>